<dbReference type="RefSeq" id="WP_374709687.1">
    <property type="nucleotide sequence ID" value="NZ_BAAAHY010000005.1"/>
</dbReference>
<gene>
    <name evidence="1" type="ORF">JOE69_001582</name>
</gene>
<dbReference type="PANTHER" id="PTHR43434:SF19">
    <property type="entry name" value="PHOSPHONOACETALDEHYDE HYDROLASE"/>
    <property type="match status" value="1"/>
</dbReference>
<name>A0ABU1JA90_9MICC</name>
<dbReference type="InterPro" id="IPR050155">
    <property type="entry name" value="HAD-like_hydrolase_sf"/>
</dbReference>
<dbReference type="EMBL" id="JAVDQF010000001">
    <property type="protein sequence ID" value="MDR6269344.1"/>
    <property type="molecule type" value="Genomic_DNA"/>
</dbReference>
<proteinExistence type="predicted"/>
<organism evidence="1 2">
    <name type="scientific">Arthrobacter russicus</name>
    <dbReference type="NCBI Taxonomy" id="172040"/>
    <lineage>
        <taxon>Bacteria</taxon>
        <taxon>Bacillati</taxon>
        <taxon>Actinomycetota</taxon>
        <taxon>Actinomycetes</taxon>
        <taxon>Micrococcales</taxon>
        <taxon>Micrococcaceae</taxon>
        <taxon>Arthrobacter</taxon>
    </lineage>
</organism>
<reference evidence="1 2" key="1">
    <citation type="submission" date="2023-07" db="EMBL/GenBank/DDBJ databases">
        <title>Sequencing the genomes of 1000 actinobacteria strains.</title>
        <authorList>
            <person name="Klenk H.-P."/>
        </authorList>
    </citation>
    <scope>NUCLEOTIDE SEQUENCE [LARGE SCALE GENOMIC DNA]</scope>
    <source>
        <strain evidence="1 2">DSM 14555</strain>
    </source>
</reference>
<dbReference type="InterPro" id="IPR006439">
    <property type="entry name" value="HAD-SF_hydro_IA"/>
</dbReference>
<dbReference type="NCBIfam" id="TIGR03351">
    <property type="entry name" value="PhnX-like"/>
    <property type="match status" value="1"/>
</dbReference>
<dbReference type="SFLD" id="SFLDS00003">
    <property type="entry name" value="Haloacid_Dehalogenase"/>
    <property type="match status" value="1"/>
</dbReference>
<dbReference type="SUPFAM" id="SSF56784">
    <property type="entry name" value="HAD-like"/>
    <property type="match status" value="1"/>
</dbReference>
<dbReference type="Gene3D" id="3.40.50.1000">
    <property type="entry name" value="HAD superfamily/HAD-like"/>
    <property type="match status" value="1"/>
</dbReference>
<dbReference type="Pfam" id="PF00702">
    <property type="entry name" value="Hydrolase"/>
    <property type="match status" value="1"/>
</dbReference>
<sequence length="245" mass="25965">MTLESVKPLQTIPVRELKLAVLDMAGTTVADDGLVEQAFSRAVAAEGIEPGSDRFKSMLGYVRDTMGISKITVFMHLFDGDHGRAERANQAFERAYDDLVADGGLTAVPGAEDTIAWLRDAGMKVCLTTGFARHTQNIILESLGWMGLADLSLCPADAGRGRPYPDMILTAVLALDMDDVRETVVVGDTTSDIQAGLRSGASMVLGVLTGAHREGALRAAGASEVLSSVALLPEAVTPLVPVRRQ</sequence>
<comment type="caution">
    <text evidence="1">The sequence shown here is derived from an EMBL/GenBank/DDBJ whole genome shotgun (WGS) entry which is preliminary data.</text>
</comment>
<dbReference type="SFLD" id="SFLDG01129">
    <property type="entry name" value="C1.5:_HAD__Beta-PGM__Phosphata"/>
    <property type="match status" value="1"/>
</dbReference>
<keyword evidence="2" id="KW-1185">Reference proteome</keyword>
<dbReference type="InterPro" id="IPR036412">
    <property type="entry name" value="HAD-like_sf"/>
</dbReference>
<accession>A0ABU1JA90</accession>
<evidence type="ECO:0000313" key="1">
    <source>
        <dbReference type="EMBL" id="MDR6269344.1"/>
    </source>
</evidence>
<evidence type="ECO:0000313" key="2">
    <source>
        <dbReference type="Proteomes" id="UP001185069"/>
    </source>
</evidence>
<dbReference type="InterPro" id="IPR022468">
    <property type="entry name" value="PhnX-like"/>
</dbReference>
<dbReference type="PANTHER" id="PTHR43434">
    <property type="entry name" value="PHOSPHOGLYCOLATE PHOSPHATASE"/>
    <property type="match status" value="1"/>
</dbReference>
<dbReference type="Proteomes" id="UP001185069">
    <property type="component" value="Unassembled WGS sequence"/>
</dbReference>
<protein>
    <submittedName>
        <fullName evidence="1">Phosphonatase-like hydrolase</fullName>
    </submittedName>
</protein>
<dbReference type="InterPro" id="IPR023214">
    <property type="entry name" value="HAD_sf"/>
</dbReference>
<dbReference type="NCBIfam" id="TIGR01549">
    <property type="entry name" value="HAD-SF-IA-v1"/>
    <property type="match status" value="1"/>
</dbReference>